<dbReference type="Pfam" id="PF01386">
    <property type="entry name" value="Ribosomal_L25p"/>
    <property type="match status" value="1"/>
</dbReference>
<feature type="domain" description="Large ribosomal subunit protein bL25 beta" evidence="7">
    <location>
        <begin position="97"/>
        <end position="180"/>
    </location>
</feature>
<dbReference type="CDD" id="cd00495">
    <property type="entry name" value="Ribosomal_L25_TL5_CTC"/>
    <property type="match status" value="1"/>
</dbReference>
<comment type="function">
    <text evidence="5">This is one of the proteins that binds to the 5S RNA in the ribosome where it forms part of the central protuberance.</text>
</comment>
<keyword evidence="2 5" id="KW-0694">RNA-binding</keyword>
<proteinExistence type="inferred from homology"/>
<evidence type="ECO:0000256" key="3">
    <source>
        <dbReference type="ARBA" id="ARBA00022980"/>
    </source>
</evidence>
<keyword evidence="3 5" id="KW-0689">Ribosomal protein</keyword>
<comment type="subunit">
    <text evidence="5">Part of the 50S ribosomal subunit; part of the 5S rRNA/L5/L18/L25 subcomplex. Contacts the 5S rRNA. Binds to the 5S rRNA independently of L5 and L18.</text>
</comment>
<dbReference type="AlphaFoldDB" id="A0A1F6BNB2"/>
<dbReference type="Gene3D" id="2.170.120.20">
    <property type="entry name" value="Ribosomal protein L25, beta domain"/>
    <property type="match status" value="1"/>
</dbReference>
<dbReference type="InterPro" id="IPR029751">
    <property type="entry name" value="Ribosomal_L25_dom"/>
</dbReference>
<dbReference type="InterPro" id="IPR020057">
    <property type="entry name" value="Ribosomal_bL25_b-dom"/>
</dbReference>
<dbReference type="PANTHER" id="PTHR33284">
    <property type="entry name" value="RIBOSOMAL PROTEIN L25/GLN-TRNA SYNTHETASE, ANTI-CODON-BINDING DOMAIN-CONTAINING PROTEIN"/>
    <property type="match status" value="1"/>
</dbReference>
<evidence type="ECO:0000259" key="6">
    <source>
        <dbReference type="Pfam" id="PF01386"/>
    </source>
</evidence>
<dbReference type="InterPro" id="IPR001021">
    <property type="entry name" value="Ribosomal_bL25_long"/>
</dbReference>
<evidence type="ECO:0000259" key="7">
    <source>
        <dbReference type="Pfam" id="PF14693"/>
    </source>
</evidence>
<dbReference type="InterPro" id="IPR020930">
    <property type="entry name" value="Ribosomal_uL5_bac-type"/>
</dbReference>
<dbReference type="SUPFAM" id="SSF50715">
    <property type="entry name" value="Ribosomal protein L25-like"/>
    <property type="match status" value="1"/>
</dbReference>
<evidence type="ECO:0000256" key="5">
    <source>
        <dbReference type="HAMAP-Rule" id="MF_01334"/>
    </source>
</evidence>
<dbReference type="NCBIfam" id="TIGR00731">
    <property type="entry name" value="bL25_bact_ctc"/>
    <property type="match status" value="1"/>
</dbReference>
<dbReference type="InterPro" id="IPR011035">
    <property type="entry name" value="Ribosomal_bL25/Gln-tRNA_synth"/>
</dbReference>
<comment type="similarity">
    <text evidence="5">Belongs to the bacterial ribosomal protein bL25 family. CTC subfamily.</text>
</comment>
<dbReference type="Gene3D" id="2.40.240.10">
    <property type="entry name" value="Ribosomal Protein L25, Chain P"/>
    <property type="match status" value="1"/>
</dbReference>
<gene>
    <name evidence="5" type="primary">rplY</name>
    <name evidence="5" type="synonym">ctc</name>
    <name evidence="8" type="ORF">A3D55_00865</name>
</gene>
<dbReference type="GO" id="GO:0003735">
    <property type="term" value="F:structural constituent of ribosome"/>
    <property type="evidence" value="ECO:0007669"/>
    <property type="project" value="InterPro"/>
</dbReference>
<dbReference type="GO" id="GO:0006412">
    <property type="term" value="P:translation"/>
    <property type="evidence" value="ECO:0007669"/>
    <property type="project" value="UniProtKB-UniRule"/>
</dbReference>
<dbReference type="EMBL" id="MFKJ01000023">
    <property type="protein sequence ID" value="OGG38401.1"/>
    <property type="molecule type" value="Genomic_DNA"/>
</dbReference>
<dbReference type="HAMAP" id="MF_01334">
    <property type="entry name" value="Ribosomal_bL25_CTC"/>
    <property type="match status" value="1"/>
</dbReference>
<dbReference type="Proteomes" id="UP000178825">
    <property type="component" value="Unassembled WGS sequence"/>
</dbReference>
<dbReference type="InterPro" id="IPR020056">
    <property type="entry name" value="Rbsml_bL25/Gln-tRNA_synth_N"/>
</dbReference>
<dbReference type="InterPro" id="IPR037121">
    <property type="entry name" value="Ribosomal_bL25_C"/>
</dbReference>
<evidence type="ECO:0000313" key="8">
    <source>
        <dbReference type="EMBL" id="OGG38401.1"/>
    </source>
</evidence>
<keyword evidence="1 5" id="KW-0699">rRNA-binding</keyword>
<dbReference type="GO" id="GO:0008097">
    <property type="term" value="F:5S rRNA binding"/>
    <property type="evidence" value="ECO:0007669"/>
    <property type="project" value="InterPro"/>
</dbReference>
<dbReference type="PANTHER" id="PTHR33284:SF1">
    <property type="entry name" value="RIBOSOMAL PROTEIN L25_GLN-TRNA SYNTHETASE, ANTI-CODON-BINDING DOMAIN-CONTAINING PROTEIN"/>
    <property type="match status" value="1"/>
</dbReference>
<keyword evidence="4 5" id="KW-0687">Ribonucleoprotein</keyword>
<accession>A0A1F6BNB2</accession>
<organism evidence="8 9">
    <name type="scientific">Candidatus Jorgensenbacteria bacterium RIFCSPHIGHO2_02_FULL_45_20</name>
    <dbReference type="NCBI Taxonomy" id="1798470"/>
    <lineage>
        <taxon>Bacteria</taxon>
        <taxon>Candidatus Joergenseniibacteriota</taxon>
    </lineage>
</organism>
<feature type="domain" description="Large ribosomal subunit protein bL25 L25" evidence="6">
    <location>
        <begin position="3"/>
        <end position="89"/>
    </location>
</feature>
<dbReference type="STRING" id="1798470.A3D55_00865"/>
<evidence type="ECO:0000256" key="2">
    <source>
        <dbReference type="ARBA" id="ARBA00022884"/>
    </source>
</evidence>
<reference evidence="8 9" key="1">
    <citation type="journal article" date="2016" name="Nat. Commun.">
        <title>Thousands of microbial genomes shed light on interconnected biogeochemical processes in an aquifer system.</title>
        <authorList>
            <person name="Anantharaman K."/>
            <person name="Brown C.T."/>
            <person name="Hug L.A."/>
            <person name="Sharon I."/>
            <person name="Castelle C.J."/>
            <person name="Probst A.J."/>
            <person name="Thomas B.C."/>
            <person name="Singh A."/>
            <person name="Wilkins M.J."/>
            <person name="Karaoz U."/>
            <person name="Brodie E.L."/>
            <person name="Williams K.H."/>
            <person name="Hubbard S.S."/>
            <person name="Banfield J.F."/>
        </authorList>
    </citation>
    <scope>NUCLEOTIDE SEQUENCE [LARGE SCALE GENOMIC DNA]</scope>
</reference>
<sequence>MELNAQIRTLLGKKTKGLRKSGFIPAEVFGRGIQNKHLSVQAKEFAKVYKKAGENTIISLIIDSSEKMPAIISETQVDPISRAFISVDFRAVRKDEKINVDIPIEYKGTDMAAKNGYVLVKTIVSIEIETLPQHIPHSFVVDITSLQNPGQSIEIKDIEIPDNVKITIPENTVIATVTEKEKEEAAKVEIPLTEENAEAEVIKTEEGGIAIKEKPKA</sequence>
<dbReference type="Pfam" id="PF14693">
    <property type="entry name" value="Ribosomal_TL5_C"/>
    <property type="match status" value="1"/>
</dbReference>
<evidence type="ECO:0000256" key="4">
    <source>
        <dbReference type="ARBA" id="ARBA00023274"/>
    </source>
</evidence>
<evidence type="ECO:0000313" key="9">
    <source>
        <dbReference type="Proteomes" id="UP000178825"/>
    </source>
</evidence>
<evidence type="ECO:0000256" key="1">
    <source>
        <dbReference type="ARBA" id="ARBA00022730"/>
    </source>
</evidence>
<protein>
    <recommendedName>
        <fullName evidence="5">Large ribosomal subunit protein bL25</fullName>
    </recommendedName>
    <alternativeName>
        <fullName evidence="5">General stress protein CTC</fullName>
    </alternativeName>
</protein>
<name>A0A1F6BNB2_9BACT</name>
<comment type="caution">
    <text evidence="8">The sequence shown here is derived from an EMBL/GenBank/DDBJ whole genome shotgun (WGS) entry which is preliminary data.</text>
</comment>
<dbReference type="GO" id="GO:0022625">
    <property type="term" value="C:cytosolic large ribosomal subunit"/>
    <property type="evidence" value="ECO:0007669"/>
    <property type="project" value="TreeGrafter"/>
</dbReference>